<evidence type="ECO:0000256" key="1">
    <source>
        <dbReference type="ARBA" id="ARBA00010646"/>
    </source>
</evidence>
<dbReference type="PANTHER" id="PTHR21666">
    <property type="entry name" value="PEPTIDASE-RELATED"/>
    <property type="match status" value="1"/>
</dbReference>
<dbReference type="InterPro" id="IPR017853">
    <property type="entry name" value="GH"/>
</dbReference>
<name>A0A4Y4C7L4_9CORY</name>
<dbReference type="InterPro" id="IPR016047">
    <property type="entry name" value="M23ase_b-sheet_dom"/>
</dbReference>
<dbReference type="PANTHER" id="PTHR21666:SF270">
    <property type="entry name" value="MUREIN HYDROLASE ACTIVATOR ENVC"/>
    <property type="match status" value="1"/>
</dbReference>
<dbReference type="Pfam" id="PF01551">
    <property type="entry name" value="Peptidase_M23"/>
    <property type="match status" value="1"/>
</dbReference>
<proteinExistence type="inferred from homology"/>
<dbReference type="CDD" id="cd12797">
    <property type="entry name" value="M23_peptidase"/>
    <property type="match status" value="1"/>
</dbReference>
<gene>
    <name evidence="3" type="ORF">CVA01_27480</name>
</gene>
<organism evidence="3 4">
    <name type="scientific">Corynebacterium variabile</name>
    <dbReference type="NCBI Taxonomy" id="1727"/>
    <lineage>
        <taxon>Bacteria</taxon>
        <taxon>Bacillati</taxon>
        <taxon>Actinomycetota</taxon>
        <taxon>Actinomycetes</taxon>
        <taxon>Mycobacteriales</taxon>
        <taxon>Corynebacteriaceae</taxon>
        <taxon>Corynebacterium</taxon>
    </lineage>
</organism>
<dbReference type="GO" id="GO:0004222">
    <property type="term" value="F:metalloendopeptidase activity"/>
    <property type="evidence" value="ECO:0007669"/>
    <property type="project" value="TreeGrafter"/>
</dbReference>
<dbReference type="InterPro" id="IPR050570">
    <property type="entry name" value="Cell_wall_metabolism_enzyme"/>
</dbReference>
<dbReference type="Pfam" id="PF01183">
    <property type="entry name" value="Glyco_hydro_25"/>
    <property type="match status" value="1"/>
</dbReference>
<sequence length="442" mass="46830">MVTHPMKPGTYTVSSGYGSRWGAFHAGLDFACPVGTPIYAPADGVVVQGKDRAQGSVSGFGSWIWLDCQASVGKDFIFGHVHHPGILVKAGDRVKAGQQIGVSGNEGKTTGPHVHAEVWGSPGRTGGRHQDPAPYFTGATAPGGTTTKTGATVSTLYGIDVSEWQDGLYLAGTGVDFCVIRLAFGASKADRCAASHAKDWKTTGKPVSYYHYLTPWDAIAAQADLVKRQWDACGRGGGVWIDVEEPGITRAQVVAFRDALRSRGVTVIGAYSRANFWESLPGGEPTAAEGGGAIWVSHYGQQPYGPIRSIYPGDTASQWSYPLGDRKPDLWQWTDRATVPGWTSGVDANAYRGSVESLRALFTGGESATTSEEDDMFTDSDRAALLDCRAMLQTLCAQDMGDANITGPYGGWPQTGGRTRTDTLAAIAAKLGVPGTTDTKEN</sequence>
<dbReference type="GO" id="GO:0003796">
    <property type="term" value="F:lysozyme activity"/>
    <property type="evidence" value="ECO:0007669"/>
    <property type="project" value="InterPro"/>
</dbReference>
<dbReference type="GeneID" id="82888823"/>
<dbReference type="GO" id="GO:0009253">
    <property type="term" value="P:peptidoglycan catabolic process"/>
    <property type="evidence" value="ECO:0007669"/>
    <property type="project" value="InterPro"/>
</dbReference>
<protein>
    <recommendedName>
        <fullName evidence="2">M23ase beta-sheet core domain-containing protein</fullName>
    </recommendedName>
</protein>
<accession>A0A4Y4C7L4</accession>
<reference evidence="3 4" key="1">
    <citation type="submission" date="2019-06" db="EMBL/GenBank/DDBJ databases">
        <title>Whole genome shotgun sequence of Corynebacterium variabile NBRC 15286.</title>
        <authorList>
            <person name="Hosoyama A."/>
            <person name="Uohara A."/>
            <person name="Ohji S."/>
            <person name="Ichikawa N."/>
        </authorList>
    </citation>
    <scope>NUCLEOTIDE SEQUENCE [LARGE SCALE GENOMIC DNA]</scope>
    <source>
        <strain evidence="3 4">NBRC 15286</strain>
    </source>
</reference>
<dbReference type="SUPFAM" id="SSF51261">
    <property type="entry name" value="Duplicated hybrid motif"/>
    <property type="match status" value="1"/>
</dbReference>
<comment type="caution">
    <text evidence="3">The sequence shown here is derived from an EMBL/GenBank/DDBJ whole genome shotgun (WGS) entry which is preliminary data.</text>
</comment>
<dbReference type="PROSITE" id="PS51904">
    <property type="entry name" value="GLYCOSYL_HYDROL_F25_2"/>
    <property type="match status" value="1"/>
</dbReference>
<dbReference type="InterPro" id="IPR002053">
    <property type="entry name" value="Glyco_hydro_25"/>
</dbReference>
<dbReference type="EMBL" id="BJNT01000026">
    <property type="protein sequence ID" value="GEC87434.1"/>
    <property type="molecule type" value="Genomic_DNA"/>
</dbReference>
<dbReference type="AlphaFoldDB" id="A0A4Y4C7L4"/>
<comment type="similarity">
    <text evidence="1">Belongs to the glycosyl hydrolase 25 family.</text>
</comment>
<dbReference type="Gene3D" id="3.20.20.80">
    <property type="entry name" value="Glycosidases"/>
    <property type="match status" value="1"/>
</dbReference>
<dbReference type="SUPFAM" id="SSF51445">
    <property type="entry name" value="(Trans)glycosidases"/>
    <property type="match status" value="1"/>
</dbReference>
<feature type="domain" description="M23ase beta-sheet core" evidence="2">
    <location>
        <begin position="24"/>
        <end position="120"/>
    </location>
</feature>
<dbReference type="InterPro" id="IPR011055">
    <property type="entry name" value="Dup_hybrid_motif"/>
</dbReference>
<evidence type="ECO:0000313" key="3">
    <source>
        <dbReference type="EMBL" id="GEC87434.1"/>
    </source>
</evidence>
<evidence type="ECO:0000313" key="4">
    <source>
        <dbReference type="Proteomes" id="UP000319986"/>
    </source>
</evidence>
<dbReference type="RefSeq" id="WP_141331454.1">
    <property type="nucleotide sequence ID" value="NZ_BJNT01000026.1"/>
</dbReference>
<dbReference type="Gene3D" id="2.70.70.10">
    <property type="entry name" value="Glucose Permease (Domain IIA)"/>
    <property type="match status" value="1"/>
</dbReference>
<dbReference type="Proteomes" id="UP000319986">
    <property type="component" value="Unassembled WGS sequence"/>
</dbReference>
<evidence type="ECO:0000259" key="2">
    <source>
        <dbReference type="Pfam" id="PF01551"/>
    </source>
</evidence>
<dbReference type="GO" id="GO:0016998">
    <property type="term" value="P:cell wall macromolecule catabolic process"/>
    <property type="evidence" value="ECO:0007669"/>
    <property type="project" value="InterPro"/>
</dbReference>